<accession>A0AA50AEP6</accession>
<evidence type="ECO:0000313" key="1">
    <source>
        <dbReference type="EMBL" id="WLJ89347.1"/>
    </source>
</evidence>
<evidence type="ECO:0000313" key="2">
    <source>
        <dbReference type="Proteomes" id="UP001180368"/>
    </source>
</evidence>
<dbReference type="EMBL" id="OQ745668">
    <property type="protein sequence ID" value="WLJ89347.1"/>
    <property type="molecule type" value="Genomic_DNA"/>
</dbReference>
<organism evidence="1 2">
    <name type="scientific">Vibrio phage vB_ValA_R15Z</name>
    <dbReference type="NCBI Taxonomy" id="3044218"/>
    <lineage>
        <taxon>Viruses</taxon>
        <taxon>Duplodnaviria</taxon>
        <taxon>Heunggongvirae</taxon>
        <taxon>Uroviricota</taxon>
        <taxon>Caudoviricetes</taxon>
        <taxon>Autographivirales</taxon>
        <taxon>Autosignataviridae</taxon>
        <taxon>Colwellvirinae</taxon>
        <taxon>Kaohsiungvirus</taxon>
        <taxon>Kaohsiungvirus R15Z</taxon>
    </lineage>
</organism>
<name>A0AA50AEP6_9CAUD</name>
<dbReference type="Proteomes" id="UP001180368">
    <property type="component" value="Segment"/>
</dbReference>
<protein>
    <submittedName>
        <fullName evidence="1">Uncharacterized protein</fullName>
    </submittedName>
</protein>
<keyword evidence="2" id="KW-1185">Reference proteome</keyword>
<proteinExistence type="predicted"/>
<sequence length="165" mass="18343">MTIRVKDKNRAELVKAIIRQNGGKIFTVIAKRKSPKKYFVIGKLLGGTTAASYTVGRSTVEISEGDKFYLNTKKNQQLLQAIKDSETCEISEHTEHFMTMTCRTGVKKDLKGGQSTIAHKDDLISVNLTNGKGYRAFSAYNVLELRASGTVITFKEEDVLSFEGE</sequence>
<reference evidence="1" key="1">
    <citation type="submission" date="2023-04" db="EMBL/GenBank/DDBJ databases">
        <authorList>
            <person name="Li H."/>
        </authorList>
    </citation>
    <scope>NUCLEOTIDE SEQUENCE</scope>
</reference>